<evidence type="ECO:0000313" key="1">
    <source>
        <dbReference type="EMBL" id="MFC0321536.1"/>
    </source>
</evidence>
<evidence type="ECO:0000313" key="2">
    <source>
        <dbReference type="Proteomes" id="UP001589774"/>
    </source>
</evidence>
<comment type="caution">
    <text evidence="1">The sequence shown here is derived from an EMBL/GenBank/DDBJ whole genome shotgun (WGS) entry which is preliminary data.</text>
</comment>
<accession>A0ABV6HS23</accession>
<organism evidence="1 2">
    <name type="scientific">Olivibacter oleidegradans</name>
    <dbReference type="NCBI Taxonomy" id="760123"/>
    <lineage>
        <taxon>Bacteria</taxon>
        <taxon>Pseudomonadati</taxon>
        <taxon>Bacteroidota</taxon>
        <taxon>Sphingobacteriia</taxon>
        <taxon>Sphingobacteriales</taxon>
        <taxon>Sphingobacteriaceae</taxon>
        <taxon>Olivibacter</taxon>
    </lineage>
</organism>
<name>A0ABV6HS23_9SPHI</name>
<reference evidence="1 2" key="1">
    <citation type="submission" date="2024-09" db="EMBL/GenBank/DDBJ databases">
        <authorList>
            <person name="Sun Q."/>
            <person name="Mori K."/>
        </authorList>
    </citation>
    <scope>NUCLEOTIDE SEQUENCE [LARGE SCALE GENOMIC DNA]</scope>
    <source>
        <strain evidence="1 2">CCM 7765</strain>
    </source>
</reference>
<protein>
    <submittedName>
        <fullName evidence="1">Uncharacterized protein</fullName>
    </submittedName>
</protein>
<dbReference type="RefSeq" id="WP_130856887.1">
    <property type="nucleotide sequence ID" value="NZ_JBHLWO010000007.1"/>
</dbReference>
<keyword evidence="2" id="KW-1185">Reference proteome</keyword>
<dbReference type="EMBL" id="JBHLWO010000007">
    <property type="protein sequence ID" value="MFC0321536.1"/>
    <property type="molecule type" value="Genomic_DNA"/>
</dbReference>
<dbReference type="Proteomes" id="UP001589774">
    <property type="component" value="Unassembled WGS sequence"/>
</dbReference>
<gene>
    <name evidence="1" type="ORF">ACFFI0_24675</name>
</gene>
<sequence>MENLHEAIRTSNFRYLTEDAIQTPLSFIENFCYFETEVETFRKDILFFLHAATTRKSDFNGKFYVNSEDYAYNCRQLISVIEVLWVLYHQPIPQLRIPDTHPLYQKSSWATDRIDIEKRINSGAAHFRKLENREINDIGFFLEEFFLYRNLNEWREILDDLLTYAYTNESIFDGTELLYESVAIYEYLEKAVEAIFLIADLNFKYNKSTDDIQTKGDQETNLNPTAQINGITLPNPIQEVPSLDDDTFTNNLIQYLEKFWSHLEESNGNHSYGPVMFTETLEKELLSYFESFHPKFLSRNFRRIYMGYLEHLFANGTPWYYHELRAFTAHMDTFFELLELADQETAHWPQEDRIGWDEN</sequence>
<proteinExistence type="predicted"/>